<dbReference type="AlphaFoldDB" id="A0A919CRA9"/>
<dbReference type="InterPro" id="IPR010607">
    <property type="entry name" value="DUF1194"/>
</dbReference>
<proteinExistence type="predicted"/>
<dbReference type="RefSeq" id="WP_189993156.1">
    <property type="nucleotide sequence ID" value="NZ_BMZS01000010.1"/>
</dbReference>
<reference evidence="3" key="1">
    <citation type="journal article" date="2014" name="Int. J. Syst. Evol. Microbiol.">
        <title>Complete genome sequence of Corynebacterium casei LMG S-19264T (=DSM 44701T), isolated from a smear-ripened cheese.</title>
        <authorList>
            <consortium name="US DOE Joint Genome Institute (JGI-PGF)"/>
            <person name="Walter F."/>
            <person name="Albersmeier A."/>
            <person name="Kalinowski J."/>
            <person name="Ruckert C."/>
        </authorList>
    </citation>
    <scope>NUCLEOTIDE SEQUENCE</scope>
    <source>
        <strain evidence="3">KCTC 42651</strain>
    </source>
</reference>
<dbReference type="Proteomes" id="UP000630353">
    <property type="component" value="Unassembled WGS sequence"/>
</dbReference>
<protein>
    <recommendedName>
        <fullName evidence="2">VWFA domain-containing protein</fullName>
    </recommendedName>
</protein>
<feature type="chain" id="PRO_5036895542" description="VWFA domain-containing protein" evidence="1">
    <location>
        <begin position="23"/>
        <end position="268"/>
    </location>
</feature>
<dbReference type="Pfam" id="PF06707">
    <property type="entry name" value="DUF1194"/>
    <property type="match status" value="1"/>
</dbReference>
<feature type="domain" description="VWFA" evidence="2">
    <location>
        <begin position="31"/>
        <end position="232"/>
    </location>
</feature>
<organism evidence="3 4">
    <name type="scientific">Thalassobaculum fulvum</name>
    <dbReference type="NCBI Taxonomy" id="1633335"/>
    <lineage>
        <taxon>Bacteria</taxon>
        <taxon>Pseudomonadati</taxon>
        <taxon>Pseudomonadota</taxon>
        <taxon>Alphaproteobacteria</taxon>
        <taxon>Rhodospirillales</taxon>
        <taxon>Thalassobaculaceae</taxon>
        <taxon>Thalassobaculum</taxon>
    </lineage>
</organism>
<sequence>MRRTLGLLFGLSFLAVAGTAPARAEVAVDLELVLAVDVSGSIDPTEAFLQREGYIQALTSPEVIRAATAGPLGRIAVSYVEWAGSRHVRTAVDWQLIDGPEAAQRVADMMFDADLFPGQRTSISSAILYALPLFRDNGFAGTRRVIDISGDGPNNDGVAVLAAREAAAAAGVSVNGLAILNDRIGPHGYPVLEDLDVYYEECVIVGQGAFVLVADGFSDFGAAIRRKLVLEIAGLTPRRAGLRNVSGYDCLIGERQLREWLERAPFDP</sequence>
<evidence type="ECO:0000313" key="3">
    <source>
        <dbReference type="EMBL" id="GHD58384.1"/>
    </source>
</evidence>
<dbReference type="InterPro" id="IPR036465">
    <property type="entry name" value="vWFA_dom_sf"/>
</dbReference>
<keyword evidence="4" id="KW-1185">Reference proteome</keyword>
<dbReference type="InterPro" id="IPR002035">
    <property type="entry name" value="VWF_A"/>
</dbReference>
<accession>A0A919CRA9</accession>
<evidence type="ECO:0000256" key="1">
    <source>
        <dbReference type="SAM" id="SignalP"/>
    </source>
</evidence>
<dbReference type="SUPFAM" id="SSF53300">
    <property type="entry name" value="vWA-like"/>
    <property type="match status" value="1"/>
</dbReference>
<dbReference type="Gene3D" id="3.40.50.410">
    <property type="entry name" value="von Willebrand factor, type A domain"/>
    <property type="match status" value="1"/>
</dbReference>
<evidence type="ECO:0000313" key="4">
    <source>
        <dbReference type="Proteomes" id="UP000630353"/>
    </source>
</evidence>
<evidence type="ECO:0000259" key="2">
    <source>
        <dbReference type="PROSITE" id="PS50234"/>
    </source>
</evidence>
<reference evidence="3" key="2">
    <citation type="submission" date="2020-09" db="EMBL/GenBank/DDBJ databases">
        <authorList>
            <person name="Sun Q."/>
            <person name="Kim S."/>
        </authorList>
    </citation>
    <scope>NUCLEOTIDE SEQUENCE</scope>
    <source>
        <strain evidence="3">KCTC 42651</strain>
    </source>
</reference>
<name>A0A919CRA9_9PROT</name>
<keyword evidence="1" id="KW-0732">Signal</keyword>
<dbReference type="EMBL" id="BMZS01000010">
    <property type="protein sequence ID" value="GHD58384.1"/>
    <property type="molecule type" value="Genomic_DNA"/>
</dbReference>
<gene>
    <name evidence="3" type="ORF">GCM10017083_41270</name>
</gene>
<dbReference type="PROSITE" id="PS50234">
    <property type="entry name" value="VWFA"/>
    <property type="match status" value="1"/>
</dbReference>
<feature type="signal peptide" evidence="1">
    <location>
        <begin position="1"/>
        <end position="22"/>
    </location>
</feature>
<comment type="caution">
    <text evidence="3">The sequence shown here is derived from an EMBL/GenBank/DDBJ whole genome shotgun (WGS) entry which is preliminary data.</text>
</comment>